<accession>A0A0F5JFT3</accession>
<organism evidence="1 2">
    <name type="scientific">Parabacteroides gordonii MS-1 = DSM 23371</name>
    <dbReference type="NCBI Taxonomy" id="1203610"/>
    <lineage>
        <taxon>Bacteria</taxon>
        <taxon>Pseudomonadati</taxon>
        <taxon>Bacteroidota</taxon>
        <taxon>Bacteroidia</taxon>
        <taxon>Bacteroidales</taxon>
        <taxon>Tannerellaceae</taxon>
        <taxon>Parabacteroides</taxon>
    </lineage>
</organism>
<gene>
    <name evidence="1" type="ORF">HMPREF1536_02245</name>
</gene>
<dbReference type="PROSITE" id="PS51257">
    <property type="entry name" value="PROKAR_LIPOPROTEIN"/>
    <property type="match status" value="1"/>
</dbReference>
<dbReference type="RefSeq" id="WP_028728248.1">
    <property type="nucleotide sequence ID" value="NZ_AUAE01000028.1"/>
</dbReference>
<dbReference type="Proteomes" id="UP000033035">
    <property type="component" value="Unassembled WGS sequence"/>
</dbReference>
<dbReference type="EMBL" id="AQHW01000014">
    <property type="protein sequence ID" value="KKB56609.1"/>
    <property type="molecule type" value="Genomic_DNA"/>
</dbReference>
<dbReference type="STRING" id="1203610.HMPREF1536_02245"/>
<keyword evidence="2" id="KW-1185">Reference proteome</keyword>
<sequence>MNVFKLCVATVFCFMVASCSNEDLENVSVPDGMPRTKSVENTVELSTVAQLLASIEIDQTVMNEVKAGVERSLKYGLDEEYRFTDLLKPSLSKIQRTSGPSLLLQKMTDALNVQQEQLKSGMSSSDFFNCLSDSDIQIYWPFSEKWDGCTQPVLLYATNDNNKACKIHLEDGLIGVDTIRTTQDFMKKNTVWIISVNETSYDELPDFENGEYVNKNGVFFYSEIANEWLNKMQSKSRLGLMDPVHIGEVTVYEEDGSGGPEVYFMWGHAGGGMGLPIQGYINTYRLNLSLGEVGLVKQLNLNIQPNWTSYQKTNALIILEKDGGKDKTATRNLIYTNPSGMTDVTVPIDFKYERRDEWLYDGIFERSKIFSSANRASDGSYKQYHGSGIYFTLPTPGFN</sequence>
<name>A0A0F5JFT3_9BACT</name>
<dbReference type="PATRIC" id="fig|1203610.3.peg.2303"/>
<reference evidence="1 2" key="1">
    <citation type="submission" date="2013-04" db="EMBL/GenBank/DDBJ databases">
        <title>The Genome Sequence of Parabacteroides gordonii DSM 23371.</title>
        <authorList>
            <consortium name="The Broad Institute Genomics Platform"/>
            <person name="Earl A."/>
            <person name="Ward D."/>
            <person name="Feldgarden M."/>
            <person name="Gevers D."/>
            <person name="Martens E."/>
            <person name="Sakamoto M."/>
            <person name="Benno Y."/>
            <person name="Suzuki N."/>
            <person name="Matsunaga N."/>
            <person name="Koshihara K."/>
            <person name="Seki M."/>
            <person name="Komiya H."/>
            <person name="Walker B."/>
            <person name="Young S."/>
            <person name="Zeng Q."/>
            <person name="Gargeya S."/>
            <person name="Fitzgerald M."/>
            <person name="Haas B."/>
            <person name="Abouelleil A."/>
            <person name="Allen A.W."/>
            <person name="Alvarado L."/>
            <person name="Arachchi H.M."/>
            <person name="Berlin A.M."/>
            <person name="Chapman S.B."/>
            <person name="Gainer-Dewar J."/>
            <person name="Goldberg J."/>
            <person name="Griggs A."/>
            <person name="Gujja S."/>
            <person name="Hansen M."/>
            <person name="Howarth C."/>
            <person name="Imamovic A."/>
            <person name="Ireland A."/>
            <person name="Larimer J."/>
            <person name="McCowan C."/>
            <person name="Murphy C."/>
            <person name="Pearson M."/>
            <person name="Poon T.W."/>
            <person name="Priest M."/>
            <person name="Roberts A."/>
            <person name="Saif S."/>
            <person name="Shea T."/>
            <person name="Sisk P."/>
            <person name="Sykes S."/>
            <person name="Wortman J."/>
            <person name="Nusbaum C."/>
            <person name="Birren B."/>
        </authorList>
    </citation>
    <scope>NUCLEOTIDE SEQUENCE [LARGE SCALE GENOMIC DNA]</scope>
    <source>
        <strain evidence="1 2">MS-1</strain>
    </source>
</reference>
<evidence type="ECO:0000313" key="1">
    <source>
        <dbReference type="EMBL" id="KKB56609.1"/>
    </source>
</evidence>
<comment type="caution">
    <text evidence="1">The sequence shown here is derived from an EMBL/GenBank/DDBJ whole genome shotgun (WGS) entry which is preliminary data.</text>
</comment>
<dbReference type="HOGENOM" id="CLU_703679_0_0_10"/>
<protein>
    <submittedName>
        <fullName evidence="1">Uncharacterized protein</fullName>
    </submittedName>
</protein>
<evidence type="ECO:0000313" key="2">
    <source>
        <dbReference type="Proteomes" id="UP000033035"/>
    </source>
</evidence>
<proteinExistence type="predicted"/>
<dbReference type="AlphaFoldDB" id="A0A0F5JFT3"/>